<reference evidence="3 4" key="1">
    <citation type="submission" date="2020-02" db="EMBL/GenBank/DDBJ databases">
        <authorList>
            <person name="Babadi Z.K."/>
            <person name="Risdian C."/>
            <person name="Ebrahimipour G.H."/>
            <person name="Wink J."/>
        </authorList>
    </citation>
    <scope>NUCLEOTIDE SEQUENCE [LARGE SCALE GENOMIC DNA]</scope>
    <source>
        <strain evidence="3 4">ZKHCc1 1396</strain>
    </source>
</reference>
<dbReference type="Proteomes" id="UP001516472">
    <property type="component" value="Unassembled WGS sequence"/>
</dbReference>
<comment type="caution">
    <text evidence="3">The sequence shown here is derived from an EMBL/GenBank/DDBJ whole genome shotgun (WGS) entry which is preliminary data.</text>
</comment>
<organism evidence="3 4">
    <name type="scientific">Corallococcus soli</name>
    <dbReference type="NCBI Taxonomy" id="2710757"/>
    <lineage>
        <taxon>Bacteria</taxon>
        <taxon>Pseudomonadati</taxon>
        <taxon>Myxococcota</taxon>
        <taxon>Myxococcia</taxon>
        <taxon>Myxococcales</taxon>
        <taxon>Cystobacterineae</taxon>
        <taxon>Myxococcaceae</taxon>
        <taxon>Corallococcus</taxon>
    </lineage>
</organism>
<evidence type="ECO:0008006" key="5">
    <source>
        <dbReference type="Google" id="ProtNLM"/>
    </source>
</evidence>
<proteinExistence type="predicted"/>
<evidence type="ECO:0000313" key="4">
    <source>
        <dbReference type="Proteomes" id="UP001516472"/>
    </source>
</evidence>
<sequence>MRPAPLNTLLKACLAGGLLLAAPALAQSDEDDPYAYPDDEAARAADKARQDDDEAYERRRKLVDETDEFREASELENDDGFNKLSRLDDPNLGVAVELGAGMLLVDSARGDFSDNRPAVGVRATWEFGRSLDNEPLREALFADLRWLYGSLSDGTDFIKGDTRLHYFTLAPAYLLRFGQSAFGIYAQAGGGIAYQNTGITVGDTETKVNGLKPVIQYGIGLRGRPALSRNLHLTLRIEAMGLRRGYANDFFVGGSAGVGF</sequence>
<dbReference type="EMBL" id="JAAIYO010000016">
    <property type="protein sequence ID" value="MBE4753082.1"/>
    <property type="molecule type" value="Genomic_DNA"/>
</dbReference>
<feature type="signal peptide" evidence="2">
    <location>
        <begin position="1"/>
        <end position="26"/>
    </location>
</feature>
<keyword evidence="4" id="KW-1185">Reference proteome</keyword>
<feature type="compositionally biased region" description="Basic and acidic residues" evidence="1">
    <location>
        <begin position="40"/>
        <end position="50"/>
    </location>
</feature>
<protein>
    <recommendedName>
        <fullName evidence="5">Outer membrane beta-barrel domain-containing protein</fullName>
    </recommendedName>
</protein>
<feature type="chain" id="PRO_5046579786" description="Outer membrane beta-barrel domain-containing protein" evidence="2">
    <location>
        <begin position="27"/>
        <end position="260"/>
    </location>
</feature>
<evidence type="ECO:0000256" key="2">
    <source>
        <dbReference type="SAM" id="SignalP"/>
    </source>
</evidence>
<accession>A0ABR9PZC2</accession>
<dbReference type="InterPro" id="IPR011250">
    <property type="entry name" value="OMP/PagP_B-barrel"/>
</dbReference>
<evidence type="ECO:0000313" key="3">
    <source>
        <dbReference type="EMBL" id="MBE4753082.1"/>
    </source>
</evidence>
<keyword evidence="2" id="KW-0732">Signal</keyword>
<feature type="region of interest" description="Disordered" evidence="1">
    <location>
        <begin position="29"/>
        <end position="55"/>
    </location>
</feature>
<gene>
    <name evidence="3" type="ORF">G4177_33525</name>
</gene>
<feature type="compositionally biased region" description="Acidic residues" evidence="1">
    <location>
        <begin position="29"/>
        <end position="39"/>
    </location>
</feature>
<dbReference type="SUPFAM" id="SSF56925">
    <property type="entry name" value="OMPA-like"/>
    <property type="match status" value="1"/>
</dbReference>
<name>A0ABR9PZC2_9BACT</name>
<evidence type="ECO:0000256" key="1">
    <source>
        <dbReference type="SAM" id="MobiDB-lite"/>
    </source>
</evidence>